<evidence type="ECO:0000259" key="1">
    <source>
        <dbReference type="Pfam" id="PF04471"/>
    </source>
</evidence>
<dbReference type="EMBL" id="CP150096">
    <property type="protein sequence ID" value="WZN44043.1"/>
    <property type="molecule type" value="Genomic_DNA"/>
</dbReference>
<dbReference type="EC" id="3.1.21.-" evidence="2"/>
<dbReference type="GO" id="GO:0004519">
    <property type="term" value="F:endonuclease activity"/>
    <property type="evidence" value="ECO:0007669"/>
    <property type="project" value="UniProtKB-KW"/>
</dbReference>
<dbReference type="RefSeq" id="WP_341838837.1">
    <property type="nucleotide sequence ID" value="NZ_CP149792.1"/>
</dbReference>
<dbReference type="InterPro" id="IPR011856">
    <property type="entry name" value="tRNA_endonuc-like_dom_sf"/>
</dbReference>
<dbReference type="Proteomes" id="UP001449657">
    <property type="component" value="Chromosome"/>
</dbReference>
<accession>A0ABZ2YXL3</accession>
<dbReference type="SUPFAM" id="SSF52980">
    <property type="entry name" value="Restriction endonuclease-like"/>
    <property type="match status" value="1"/>
</dbReference>
<dbReference type="Gene3D" id="3.40.1350.10">
    <property type="match status" value="1"/>
</dbReference>
<protein>
    <submittedName>
        <fullName evidence="2">Restriction endonuclease</fullName>
        <ecNumber evidence="2">3.1.21.-</ecNumber>
    </submittedName>
</protein>
<evidence type="ECO:0000313" key="3">
    <source>
        <dbReference type="Proteomes" id="UP001449657"/>
    </source>
</evidence>
<dbReference type="InterPro" id="IPR011335">
    <property type="entry name" value="Restrct_endonuc-II-like"/>
</dbReference>
<name>A0ABZ2YXL3_9BACT</name>
<organism evidence="2 3">
    <name type="scientific">Chitinophaga caseinilytica</name>
    <dbReference type="NCBI Taxonomy" id="2267521"/>
    <lineage>
        <taxon>Bacteria</taxon>
        <taxon>Pseudomonadati</taxon>
        <taxon>Bacteroidota</taxon>
        <taxon>Chitinophagia</taxon>
        <taxon>Chitinophagales</taxon>
        <taxon>Chitinophagaceae</taxon>
        <taxon>Chitinophaga</taxon>
    </lineage>
</organism>
<feature type="domain" description="Restriction endonuclease type IV Mrr" evidence="1">
    <location>
        <begin position="113"/>
        <end position="223"/>
    </location>
</feature>
<keyword evidence="2" id="KW-0255">Endonuclease</keyword>
<keyword evidence="2" id="KW-0378">Hydrolase</keyword>
<reference evidence="2 3" key="1">
    <citation type="submission" date="2024-03" db="EMBL/GenBank/DDBJ databases">
        <title>Chitinophaga caseinilytica sp. nov., a casein hydrolysing bacterium isolated from forest soil.</title>
        <authorList>
            <person name="Lee D.S."/>
            <person name="Han D.M."/>
            <person name="Baek J.H."/>
            <person name="Choi D.G."/>
            <person name="Jeon J.H."/>
            <person name="Jeon C.O."/>
        </authorList>
    </citation>
    <scope>NUCLEOTIDE SEQUENCE [LARGE SCALE GENOMIC DNA]</scope>
    <source>
        <strain evidence="2 3">KACC 19118</strain>
    </source>
</reference>
<dbReference type="GO" id="GO:0016787">
    <property type="term" value="F:hydrolase activity"/>
    <property type="evidence" value="ECO:0007669"/>
    <property type="project" value="UniProtKB-KW"/>
</dbReference>
<dbReference type="Pfam" id="PF04471">
    <property type="entry name" value="Mrr_cat"/>
    <property type="match status" value="1"/>
</dbReference>
<proteinExistence type="predicted"/>
<dbReference type="InterPro" id="IPR007560">
    <property type="entry name" value="Restrct_endonuc_IV_Mrr"/>
</dbReference>
<evidence type="ECO:0000313" key="2">
    <source>
        <dbReference type="EMBL" id="WZN44043.1"/>
    </source>
</evidence>
<sequence>MAMRTAVSVCDPPTSYFGKNAAYGRKTSDTVRPEIGRGTGGILGKKLRRSLTRSGASEDTADGIIASLRPRLYPGIPTREIYDLAFGMLKDRMRPAAARYHLKRAILELGPSGFPFEQFIGELFRRRGYTVQTNQFITGHCVRHEVDVMATTAGEKNFIECKYHQAGIKCDVKVALYVHARFQDIARSFEKSSPGKLSGWLITNSRFSSDALQYSNCVGLQLLSWDHPSGKGLRDVIDQQQLYPVTCLTTLSHYEKSRLLHLGVVLCSDLLGRPDALNEVAVPPGKADRVLKEASTLCAKVQHHQPHKDKKSPA</sequence>
<keyword evidence="3" id="KW-1185">Reference proteome</keyword>
<keyword evidence="2" id="KW-0540">Nuclease</keyword>
<dbReference type="CDD" id="cd22308">
    <property type="entry name" value="Af1548-like"/>
    <property type="match status" value="1"/>
</dbReference>
<gene>
    <name evidence="2" type="ORF">WJU22_14165</name>
</gene>